<dbReference type="Pfam" id="PF20148">
    <property type="entry name" value="DUF6531"/>
    <property type="match status" value="1"/>
</dbReference>
<evidence type="ECO:0000256" key="2">
    <source>
        <dbReference type="SAM" id="MobiDB-lite"/>
    </source>
</evidence>
<feature type="domain" description="Putative T7SS secretion signal" evidence="5">
    <location>
        <begin position="15"/>
        <end position="254"/>
    </location>
</feature>
<dbReference type="InterPro" id="IPR049082">
    <property type="entry name" value="T7SS_signal"/>
</dbReference>
<dbReference type="Pfam" id="PF05593">
    <property type="entry name" value="RHS_repeat"/>
    <property type="match status" value="9"/>
</dbReference>
<feature type="domain" description="DUF6531" evidence="4">
    <location>
        <begin position="409"/>
        <end position="480"/>
    </location>
</feature>
<gene>
    <name evidence="6" type="ORF">IAG42_16570</name>
</gene>
<feature type="domain" description="RHS protein conserved region" evidence="3">
    <location>
        <begin position="1312"/>
        <end position="1343"/>
    </location>
</feature>
<evidence type="ECO:0000313" key="7">
    <source>
        <dbReference type="Proteomes" id="UP000516428"/>
    </source>
</evidence>
<feature type="coiled-coil region" evidence="1">
    <location>
        <begin position="176"/>
        <end position="238"/>
    </location>
</feature>
<evidence type="ECO:0000259" key="5">
    <source>
        <dbReference type="Pfam" id="PF21725"/>
    </source>
</evidence>
<dbReference type="PANTHER" id="PTHR32305:SF15">
    <property type="entry name" value="PROTEIN RHSA-RELATED"/>
    <property type="match status" value="1"/>
</dbReference>
<dbReference type="InterPro" id="IPR050708">
    <property type="entry name" value="T6SS_VgrG/RHS"/>
</dbReference>
<dbReference type="Proteomes" id="UP000516428">
    <property type="component" value="Chromosome"/>
</dbReference>
<keyword evidence="7" id="KW-1185">Reference proteome</keyword>
<dbReference type="InterPro" id="IPR022385">
    <property type="entry name" value="Rhs_assc_core"/>
</dbReference>
<reference evidence="6 7" key="1">
    <citation type="submission" date="2020-09" db="EMBL/GenBank/DDBJ databases">
        <title>A novel species.</title>
        <authorList>
            <person name="Gao J."/>
        </authorList>
    </citation>
    <scope>NUCLEOTIDE SEQUENCE [LARGE SCALE GENOMIC DNA]</scope>
    <source>
        <strain evidence="6 7">CRXT-Y-14</strain>
    </source>
</reference>
<accession>A0A7H1B8L0</accession>
<evidence type="ECO:0000259" key="3">
    <source>
        <dbReference type="Pfam" id="PF03527"/>
    </source>
</evidence>
<protein>
    <submittedName>
        <fullName evidence="6">RHS repeat protein</fullName>
    </submittedName>
</protein>
<evidence type="ECO:0000259" key="4">
    <source>
        <dbReference type="Pfam" id="PF20148"/>
    </source>
</evidence>
<dbReference type="InterPro" id="IPR001826">
    <property type="entry name" value="RHS"/>
</dbReference>
<dbReference type="NCBIfam" id="TIGR03696">
    <property type="entry name" value="Rhs_assc_core"/>
    <property type="match status" value="1"/>
</dbReference>
<sequence length="1536" mass="168834">MGIGDALNGLVDGGEHLIDKGKEKLGDAVEWGAHKGGALLEAAGADGLADKVEDFGDGIADHLGADVGEQQLGDTEQAGELIHGDPSELRASAKHLKDFHKAFDQVGRGMKKLDSSHWRGEGAEAFRKKFTMHPTKWAHAADACKDAAGALESFADTVEWAKRQAQDAIDLYRKGVKASEQAVADYNKKADAYNAKVTAGDDPGPRPQQDMNAGLADIEAAREKLAEARRQRNEAGRTAERTVKTALAHAPAEPPALARLNANYEDFKDAAGMELLHVGGGVLKGAGGLAVQARKFNPIDPYNLTHPAQWFENANMALAQAATVAADPEPVLKDMWKSVKEDPSEFGGRLIPEAAGSKGAGMLRGGMRAGMRAGEKGLAREGEGLARKAQQSDPADRTPEERTRTNETDPVDLVSGKMYLPQTDVTLPGTLPLVFSRRLESGSRLGRWFGPSWLSTVDQRLEIDAEGVIFVTEDGLLLTYPHPAPGVPTLPTHGPRCWPLDRVDEGYTVTDPQTGRTWHFADRTPDLAVLEQIDDRNGNWITFEHDTQGTPLAVTSSGGYRLTLTVEDERVTALSLAGAAPDGTDQLIKRYAYTESGDLTQVFDSSGRPLTFTYDERGRVTSWTDSNNSSYTYEYDDQDRCIAEGGEAGHMALRFSYDEVDPETGHRITTTYSTEGHTRRYYIDENRHVVAETDQLGHTFHFTRDRLGQILTETDPLGRTTSYRYDEVGNVVSATRADGREVTGEYGAFNRLTSTTPTGHTTQFTHDEAGRLASVTDPLGHITTVRCDRAGLPVEITDPLGAVTRYERDAFGRPVTMTDPTGLTTRLEWTTEGKLASRTSPDGTVESWTYDGEGNCTTHTDPLGGVTRFEYTHFDLLTARTTPDGVRHEFAHDAELRLTRVTNPQGLTWDYAYDPAGRLISETDFDNRALTYAYDAADQLISRTNALDETTTFDRDALGRPTRKDAAGQVTTFAYDLTGQLAEAVSPDGTRLTILRDQYGRVRTETVDDRTLTYDHDELGRRTGRTTPSGARTTWSYDAVGRRTDLVVSGRRVDVSYDAAGRELTRGISGFLTLANTYDPMGRLATQTATSDGETLQRRAYTYRADGNLTALDDHLDGPRTFTLDPAGRVTAVHATNWTESYAYDAAGNQTTADWPTTHPGHEATGDRTYTGTRITRAGTVRYEHDALGRVTLRQKPRLSRKPDTWRYAWDPEDRLTQVTTPDSTVWRYTYDALGRRTSKQRMSPDGTTVTERVTFTWDGTTLCEQTTAAPNLPDPVTLTWDHRGLHPIAQTERITAADAPQTEIDSRFFAIVTDLVGTPRELIDEQGNIAWHTRTTLWGTTTWNASATSYTPLRFPGQYFDPETALHYNYFRHYDPETARYISLDRLGLSAASNTLAYVSNPHSWTDPLGLAPYKNQMPEVLDQELAAAESLGVKPLRVGDPGFEDALNSGTIKWAIDEQGDLLIMPKHVDGIELKHPVLTRGGDVHAAGEAEVAGAEGSYFGIEINNNSGHYLPSRESTQIGREAFERAGIQFF</sequence>
<dbReference type="Pfam" id="PF21725">
    <property type="entry name" value="T7SS_signal"/>
    <property type="match status" value="1"/>
</dbReference>
<proteinExistence type="predicted"/>
<name>A0A7H1B8L0_9ACTN</name>
<dbReference type="Gene3D" id="2.180.10.10">
    <property type="entry name" value="RHS repeat-associated core"/>
    <property type="match status" value="3"/>
</dbReference>
<feature type="compositionally biased region" description="Basic and acidic residues" evidence="2">
    <location>
        <begin position="394"/>
        <end position="407"/>
    </location>
</feature>
<dbReference type="InterPro" id="IPR045351">
    <property type="entry name" value="DUF6531"/>
</dbReference>
<dbReference type="RefSeq" id="WP_188337765.1">
    <property type="nucleotide sequence ID" value="NZ_CP061281.1"/>
</dbReference>
<dbReference type="InterPro" id="IPR031325">
    <property type="entry name" value="RHS_repeat"/>
</dbReference>
<dbReference type="PANTHER" id="PTHR32305">
    <property type="match status" value="1"/>
</dbReference>
<feature type="region of interest" description="Disordered" evidence="2">
    <location>
        <begin position="378"/>
        <end position="409"/>
    </location>
</feature>
<dbReference type="Pfam" id="PF03527">
    <property type="entry name" value="RHS"/>
    <property type="match status" value="1"/>
</dbReference>
<keyword evidence="1" id="KW-0175">Coiled coil</keyword>
<dbReference type="InterPro" id="IPR006530">
    <property type="entry name" value="YD"/>
</dbReference>
<dbReference type="KEGG" id="sxn:IAG42_16570"/>
<dbReference type="EMBL" id="CP061281">
    <property type="protein sequence ID" value="QNS05065.1"/>
    <property type="molecule type" value="Genomic_DNA"/>
</dbReference>
<organism evidence="6 7">
    <name type="scientific">Streptomyces xanthii</name>
    <dbReference type="NCBI Taxonomy" id="2768069"/>
    <lineage>
        <taxon>Bacteria</taxon>
        <taxon>Bacillati</taxon>
        <taxon>Actinomycetota</taxon>
        <taxon>Actinomycetes</taxon>
        <taxon>Kitasatosporales</taxon>
        <taxon>Streptomycetaceae</taxon>
        <taxon>Streptomyces</taxon>
    </lineage>
</organism>
<evidence type="ECO:0000256" key="1">
    <source>
        <dbReference type="SAM" id="Coils"/>
    </source>
</evidence>
<evidence type="ECO:0000313" key="6">
    <source>
        <dbReference type="EMBL" id="QNS05065.1"/>
    </source>
</evidence>
<dbReference type="NCBIfam" id="TIGR01643">
    <property type="entry name" value="YD_repeat_2x"/>
    <property type="match status" value="12"/>
</dbReference>
<dbReference type="Gene3D" id="1.10.287.1060">
    <property type="entry name" value="ESAT-6-like"/>
    <property type="match status" value="1"/>
</dbReference>